<dbReference type="STRING" id="1778263.TPER_HE00034"/>
<sequence>MFLIAKRTGIGALLLIILPLLLWVSGWQWQSGSDYRWLIGLYWLTQTVTSPWGILTSILLISWFFWCLPYRLKPALALVVILATTLLVGQGMKSFIKDRVQTPRPFVVWLDKHYSIDDQAFYAMTHKERSEAVAHELQSEKTIPTWLQHHWRHETGFSFPSGHTIFAASWALFSVGLLWPTRHVVTILVLLVWASGVMISRIWMGLHWPQDVMMSVVVSWFIITLACWLIQCWIGTLKPEKVHGICNRR</sequence>
<evidence type="ECO:0000313" key="7">
    <source>
        <dbReference type="Proteomes" id="UP000095477"/>
    </source>
</evidence>
<dbReference type="InterPro" id="IPR000326">
    <property type="entry name" value="PAP2/HPO"/>
</dbReference>
<feature type="transmembrane region" description="Helical" evidence="4">
    <location>
        <begin position="75"/>
        <end position="96"/>
    </location>
</feature>
<evidence type="ECO:0000259" key="5">
    <source>
        <dbReference type="SMART" id="SM00014"/>
    </source>
</evidence>
<dbReference type="EMBL" id="LN999835">
    <property type="protein sequence ID" value="CUX96987.1"/>
    <property type="molecule type" value="Genomic_DNA"/>
</dbReference>
<feature type="transmembrane region" description="Helical" evidence="4">
    <location>
        <begin position="212"/>
        <end position="234"/>
    </location>
</feature>
<evidence type="ECO:0000256" key="1">
    <source>
        <dbReference type="ARBA" id="ARBA00012374"/>
    </source>
</evidence>
<keyword evidence="6" id="KW-0378">Hydrolase</keyword>
<dbReference type="SMART" id="SM00014">
    <property type="entry name" value="acidPPc"/>
    <property type="match status" value="1"/>
</dbReference>
<dbReference type="InterPro" id="IPR036938">
    <property type="entry name" value="PAP2/HPO_sf"/>
</dbReference>
<feature type="transmembrane region" description="Helical" evidence="4">
    <location>
        <begin position="157"/>
        <end position="178"/>
    </location>
</feature>
<dbReference type="PATRIC" id="fig|1778263.3.peg.31"/>
<dbReference type="NCBIfam" id="NF007975">
    <property type="entry name" value="PRK10699.1"/>
    <property type="match status" value="1"/>
</dbReference>
<feature type="transmembrane region" description="Helical" evidence="4">
    <location>
        <begin position="50"/>
        <end position="68"/>
    </location>
</feature>
<dbReference type="CDD" id="cd01610">
    <property type="entry name" value="PAP2_like"/>
    <property type="match status" value="1"/>
</dbReference>
<protein>
    <recommendedName>
        <fullName evidence="1">undecaprenyl-diphosphate phosphatase</fullName>
        <ecNumber evidence="1">3.6.1.27</ecNumber>
    </recommendedName>
    <alternativeName>
        <fullName evidence="2">Undecaprenyl pyrophosphate phosphatase</fullName>
    </alternativeName>
</protein>
<evidence type="ECO:0000256" key="3">
    <source>
        <dbReference type="ARBA" id="ARBA00047594"/>
    </source>
</evidence>
<keyword evidence="4" id="KW-0812">Transmembrane</keyword>
<dbReference type="Proteomes" id="UP000095477">
    <property type="component" value="Chromosome I"/>
</dbReference>
<dbReference type="RefSeq" id="WP_067567294.1">
    <property type="nucleotide sequence ID" value="NZ_LN999835.1"/>
</dbReference>
<keyword evidence="4" id="KW-0472">Membrane</keyword>
<dbReference type="PANTHER" id="PTHR14969:SF54">
    <property type="entry name" value="PHOSPHATIDYLGLYCEROPHOSPHATASE B"/>
    <property type="match status" value="1"/>
</dbReference>
<feature type="transmembrane region" description="Helical" evidence="4">
    <location>
        <begin position="185"/>
        <end position="206"/>
    </location>
</feature>
<dbReference type="GO" id="GO:0005886">
    <property type="term" value="C:plasma membrane"/>
    <property type="evidence" value="ECO:0007669"/>
    <property type="project" value="TreeGrafter"/>
</dbReference>
<feature type="domain" description="Phosphatidic acid phosphatase type 2/haloperoxidase" evidence="5">
    <location>
        <begin position="79"/>
        <end position="227"/>
    </location>
</feature>
<dbReference type="Gene3D" id="1.20.144.10">
    <property type="entry name" value="Phosphatidic acid phosphatase type 2/haloperoxidase"/>
    <property type="match status" value="1"/>
</dbReference>
<comment type="catalytic activity">
    <reaction evidence="3">
        <text>di-trans,octa-cis-undecaprenyl diphosphate + H2O = di-trans,octa-cis-undecaprenyl phosphate + phosphate + H(+)</text>
        <dbReference type="Rhea" id="RHEA:28094"/>
        <dbReference type="ChEBI" id="CHEBI:15377"/>
        <dbReference type="ChEBI" id="CHEBI:15378"/>
        <dbReference type="ChEBI" id="CHEBI:43474"/>
        <dbReference type="ChEBI" id="CHEBI:58405"/>
        <dbReference type="ChEBI" id="CHEBI:60392"/>
        <dbReference type="EC" id="3.6.1.27"/>
    </reaction>
</comment>
<proteinExistence type="predicted"/>
<evidence type="ECO:0000256" key="2">
    <source>
        <dbReference type="ARBA" id="ARBA00032707"/>
    </source>
</evidence>
<keyword evidence="7" id="KW-1185">Reference proteome</keyword>
<dbReference type="OrthoDB" id="5586741at2"/>
<dbReference type="KEGG" id="hed:TPER_HE00034"/>
<dbReference type="PANTHER" id="PTHR14969">
    <property type="entry name" value="SPHINGOSINE-1-PHOSPHATE PHOSPHOHYDROLASE"/>
    <property type="match status" value="1"/>
</dbReference>
<dbReference type="AlphaFoldDB" id="A0A143WTB3"/>
<dbReference type="SUPFAM" id="SSF48317">
    <property type="entry name" value="Acid phosphatase/Vanadium-dependent haloperoxidase"/>
    <property type="match status" value="1"/>
</dbReference>
<accession>A0A143WTB3</accession>
<dbReference type="GO" id="GO:0050380">
    <property type="term" value="F:undecaprenyl-diphosphatase activity"/>
    <property type="evidence" value="ECO:0007669"/>
    <property type="project" value="UniProtKB-EC"/>
</dbReference>
<dbReference type="EC" id="3.6.1.27" evidence="1"/>
<gene>
    <name evidence="6" type="primary">pgpB</name>
    <name evidence="6" type="ORF">TPER_HE00034</name>
</gene>
<reference evidence="7" key="1">
    <citation type="submission" date="2016-01" db="EMBL/GenBank/DDBJ databases">
        <authorList>
            <person name="Husnik F."/>
        </authorList>
    </citation>
    <scope>NUCLEOTIDE SEQUENCE [LARGE SCALE GENOMIC DNA]</scope>
</reference>
<dbReference type="Pfam" id="PF01569">
    <property type="entry name" value="PAP2"/>
    <property type="match status" value="1"/>
</dbReference>
<evidence type="ECO:0000313" key="6">
    <source>
        <dbReference type="EMBL" id="CUX96987.1"/>
    </source>
</evidence>
<name>A0A143WTB3_9ENTR</name>
<keyword evidence="4" id="KW-1133">Transmembrane helix</keyword>
<evidence type="ECO:0000256" key="4">
    <source>
        <dbReference type="SAM" id="Phobius"/>
    </source>
</evidence>
<organism evidence="6 7">
    <name type="scientific">Candidatus Hoaglandella endobia</name>
    <dbReference type="NCBI Taxonomy" id="1778263"/>
    <lineage>
        <taxon>Bacteria</taxon>
        <taxon>Pseudomonadati</taxon>
        <taxon>Pseudomonadota</taxon>
        <taxon>Gammaproteobacteria</taxon>
        <taxon>Enterobacterales</taxon>
        <taxon>Enterobacteriaceae</taxon>
        <taxon>Candidatus Hoaglandella</taxon>
    </lineage>
</organism>